<evidence type="ECO:0000313" key="3">
    <source>
        <dbReference type="Proteomes" id="UP001139410"/>
    </source>
</evidence>
<evidence type="ECO:0000256" key="1">
    <source>
        <dbReference type="SAM" id="MobiDB-lite"/>
    </source>
</evidence>
<reference evidence="2" key="1">
    <citation type="submission" date="2022-01" db="EMBL/GenBank/DDBJ databases">
        <authorList>
            <person name="Jo J.-H."/>
            <person name="Im W.-T."/>
        </authorList>
    </citation>
    <scope>NUCLEOTIDE SEQUENCE</scope>
    <source>
        <strain evidence="2">G124</strain>
    </source>
</reference>
<gene>
    <name evidence="2" type="ORF">LVY65_06730</name>
</gene>
<keyword evidence="3" id="KW-1185">Reference proteome</keyword>
<feature type="compositionally biased region" description="Basic and acidic residues" evidence="1">
    <location>
        <begin position="240"/>
        <end position="250"/>
    </location>
</feature>
<comment type="caution">
    <text evidence="2">The sequence shown here is derived from an EMBL/GenBank/DDBJ whole genome shotgun (WGS) entry which is preliminary data.</text>
</comment>
<name>A0A9X1QJY1_9SPHN</name>
<sequence length="250" mass="25929">MILLLAAAMIAGPSAQPALPYPKADIIDCPVSEDVDSQLCRAIEANKQGRFADGAALFEQAATKLAESNPVRRDQALAAAGNLWIAAGQPGKAALDLDKALAGTGLQAEQHGLALLDRARAAEAQGDLETARAKVTEAAKTISEDPYLWFFSAALAIREDDIPTAKSAINRALAMAPDSPEVLFEAGHVAKAAGEDAQARDYWTKTMAADPKGPAGKAAREALSMTDAPLTVTNQVATRPDGDGEGGKGD</sequence>
<dbReference type="InterPro" id="IPR011990">
    <property type="entry name" value="TPR-like_helical_dom_sf"/>
</dbReference>
<dbReference type="EMBL" id="JAKFGM010000002">
    <property type="protein sequence ID" value="MCF2514755.1"/>
    <property type="molecule type" value="Genomic_DNA"/>
</dbReference>
<proteinExistence type="predicted"/>
<dbReference type="RefSeq" id="WP_235067255.1">
    <property type="nucleotide sequence ID" value="NZ_JAKFGM010000002.1"/>
</dbReference>
<dbReference type="Proteomes" id="UP001139410">
    <property type="component" value="Unassembled WGS sequence"/>
</dbReference>
<dbReference type="AlphaFoldDB" id="A0A9X1QJY1"/>
<dbReference type="InterPro" id="IPR019734">
    <property type="entry name" value="TPR_rpt"/>
</dbReference>
<dbReference type="SMART" id="SM00028">
    <property type="entry name" value="TPR"/>
    <property type="match status" value="4"/>
</dbReference>
<evidence type="ECO:0008006" key="4">
    <source>
        <dbReference type="Google" id="ProtNLM"/>
    </source>
</evidence>
<evidence type="ECO:0000313" key="2">
    <source>
        <dbReference type="EMBL" id="MCF2514755.1"/>
    </source>
</evidence>
<feature type="region of interest" description="Disordered" evidence="1">
    <location>
        <begin position="226"/>
        <end position="250"/>
    </location>
</feature>
<dbReference type="Gene3D" id="1.25.40.10">
    <property type="entry name" value="Tetratricopeptide repeat domain"/>
    <property type="match status" value="1"/>
</dbReference>
<organism evidence="2 3">
    <name type="scientific">Sphingomonas cremea</name>
    <dbReference type="NCBI Taxonomy" id="2904799"/>
    <lineage>
        <taxon>Bacteria</taxon>
        <taxon>Pseudomonadati</taxon>
        <taxon>Pseudomonadota</taxon>
        <taxon>Alphaproteobacteria</taxon>
        <taxon>Sphingomonadales</taxon>
        <taxon>Sphingomonadaceae</taxon>
        <taxon>Sphingomonas</taxon>
    </lineage>
</organism>
<accession>A0A9X1QJY1</accession>
<protein>
    <recommendedName>
        <fullName evidence="4">Tetratricopeptide repeat protein</fullName>
    </recommendedName>
</protein>
<dbReference type="SUPFAM" id="SSF48452">
    <property type="entry name" value="TPR-like"/>
    <property type="match status" value="1"/>
</dbReference>